<feature type="signal peptide" evidence="1">
    <location>
        <begin position="1"/>
        <end position="21"/>
    </location>
</feature>
<accession>A0A1Q6F353</accession>
<dbReference type="EMBL" id="MNQH01000038">
    <property type="protein sequence ID" value="OKY93354.1"/>
    <property type="molecule type" value="Genomic_DNA"/>
</dbReference>
<dbReference type="SMART" id="SM00228">
    <property type="entry name" value="PDZ"/>
    <property type="match status" value="1"/>
</dbReference>
<keyword evidence="1" id="KW-0732">Signal</keyword>
<dbReference type="Proteomes" id="UP000187417">
    <property type="component" value="Unassembled WGS sequence"/>
</dbReference>
<dbReference type="RefSeq" id="WP_022460398.1">
    <property type="nucleotide sequence ID" value="NZ_BAAFLA010000010.1"/>
</dbReference>
<dbReference type="AlphaFoldDB" id="A0A1Q6F353"/>
<organism evidence="3 4">
    <name type="scientific">Alistipes putredinis</name>
    <dbReference type="NCBI Taxonomy" id="28117"/>
    <lineage>
        <taxon>Bacteria</taxon>
        <taxon>Pseudomonadati</taxon>
        <taxon>Bacteroidota</taxon>
        <taxon>Bacteroidia</taxon>
        <taxon>Bacteroidales</taxon>
        <taxon>Rikenellaceae</taxon>
        <taxon>Alistipes</taxon>
    </lineage>
</organism>
<evidence type="ECO:0000313" key="3">
    <source>
        <dbReference type="EMBL" id="OKY93354.1"/>
    </source>
</evidence>
<comment type="caution">
    <text evidence="3">The sequence shown here is derived from an EMBL/GenBank/DDBJ whole genome shotgun (WGS) entry which is preliminary data.</text>
</comment>
<dbReference type="Pfam" id="PF17820">
    <property type="entry name" value="PDZ_6"/>
    <property type="match status" value="1"/>
</dbReference>
<evidence type="ECO:0000256" key="1">
    <source>
        <dbReference type="SAM" id="SignalP"/>
    </source>
</evidence>
<reference evidence="3 4" key="1">
    <citation type="journal article" date="2016" name="Nat. Biotechnol.">
        <title>Measurement of bacterial replication rates in microbial communities.</title>
        <authorList>
            <person name="Brown C.T."/>
            <person name="Olm M.R."/>
            <person name="Thomas B.C."/>
            <person name="Banfield J.F."/>
        </authorList>
    </citation>
    <scope>NUCLEOTIDE SEQUENCE [LARGE SCALE GENOMIC DNA]</scope>
    <source>
        <strain evidence="3">CAG:67_53_122</strain>
    </source>
</reference>
<dbReference type="InterPro" id="IPR021109">
    <property type="entry name" value="Peptidase_aspartic_dom_sf"/>
</dbReference>
<protein>
    <recommendedName>
        <fullName evidence="2">PDZ domain-containing protein</fullName>
    </recommendedName>
</protein>
<gene>
    <name evidence="3" type="ORF">BHV66_09505</name>
</gene>
<dbReference type="Gene3D" id="2.40.70.10">
    <property type="entry name" value="Acid Proteases"/>
    <property type="match status" value="1"/>
</dbReference>
<dbReference type="SUPFAM" id="SSF50630">
    <property type="entry name" value="Acid proteases"/>
    <property type="match status" value="1"/>
</dbReference>
<dbReference type="InterPro" id="IPR001478">
    <property type="entry name" value="PDZ"/>
</dbReference>
<evidence type="ECO:0000259" key="2">
    <source>
        <dbReference type="PROSITE" id="PS50106"/>
    </source>
</evidence>
<feature type="chain" id="PRO_5010297755" description="PDZ domain-containing protein" evidence="1">
    <location>
        <begin position="22"/>
        <end position="399"/>
    </location>
</feature>
<dbReference type="SUPFAM" id="SSF50156">
    <property type="entry name" value="PDZ domain-like"/>
    <property type="match status" value="1"/>
</dbReference>
<feature type="domain" description="PDZ" evidence="2">
    <location>
        <begin position="327"/>
        <end position="365"/>
    </location>
</feature>
<dbReference type="Gene3D" id="2.30.42.10">
    <property type="match status" value="1"/>
</dbReference>
<sequence length="399" mass="44408">MKKIFCLVCFFSALFSLKSIAAVPEGAIPFVFDGHLYLQSTLNDTIPVTLIYDTGADFLYLDEDYLKLKNLQNAFGRKGKAKMGGAGNGEPERIEIFIDPITVHCGAREYQNEITPIIKLRDLLGRHTDGLLGNTHLLMNPLEINFSESYLRQLKEPLLAEQLDNYVKLDARFEDNRIDVKATLQIDDENSLEGWFRMDLGCGSTIILTNETASAFNFMDVPKAYFRTQAGGIGGGSEEVTIRAAKFCMVDTLENIVIDYSLNEKGALSSDRPYIGIIGNEIWSLYDIVLDPVSSSVWVKRNENQGTYAQSSVTHMVTGDRTDICGGWIVNGLYKGGVAEQAGIEIGDIIVAINNRPVKEITWEEQRKGLELQGETTYTVQKPDGQIVSYTLFIGKQII</sequence>
<dbReference type="PROSITE" id="PS50106">
    <property type="entry name" value="PDZ"/>
    <property type="match status" value="1"/>
</dbReference>
<dbReference type="InterPro" id="IPR041489">
    <property type="entry name" value="PDZ_6"/>
</dbReference>
<proteinExistence type="predicted"/>
<evidence type="ECO:0000313" key="4">
    <source>
        <dbReference type="Proteomes" id="UP000187417"/>
    </source>
</evidence>
<dbReference type="InterPro" id="IPR036034">
    <property type="entry name" value="PDZ_sf"/>
</dbReference>
<name>A0A1Q6F353_9BACT</name>